<gene>
    <name evidence="1" type="ORF">OGATHE_006432</name>
</gene>
<dbReference type="EMBL" id="JAEUBD010001571">
    <property type="protein sequence ID" value="KAH3658708.1"/>
    <property type="molecule type" value="Genomic_DNA"/>
</dbReference>
<sequence>MDALQRVVAVSGVVGKSKNALVGDLRALHQPDPSQSGQLRQLVHCLVGELCATCEVDILQPVAAFYEVFGSKVCDVAAMAEMYVVQVLSERCDGTERRVGDGRALRQHHVPQLRGQLNDLLDGPVRDVEALREVKDSHLV</sequence>
<dbReference type="AlphaFoldDB" id="A0A9P8NR50"/>
<comment type="caution">
    <text evidence="1">The sequence shown here is derived from an EMBL/GenBank/DDBJ whole genome shotgun (WGS) entry which is preliminary data.</text>
</comment>
<protein>
    <submittedName>
        <fullName evidence="1">Uncharacterized protein</fullName>
    </submittedName>
</protein>
<reference evidence="1" key="1">
    <citation type="journal article" date="2021" name="Open Biol.">
        <title>Shared evolutionary footprints suggest mitochondrial oxidative damage underlies multiple complex I losses in fungi.</title>
        <authorList>
            <person name="Schikora-Tamarit M.A."/>
            <person name="Marcet-Houben M."/>
            <person name="Nosek J."/>
            <person name="Gabaldon T."/>
        </authorList>
    </citation>
    <scope>NUCLEOTIDE SEQUENCE</scope>
    <source>
        <strain evidence="1">NCAIM Y.01608</strain>
    </source>
</reference>
<evidence type="ECO:0000313" key="2">
    <source>
        <dbReference type="Proteomes" id="UP000788993"/>
    </source>
</evidence>
<organism evidence="1 2">
    <name type="scientific">Ogataea polymorpha</name>
    <dbReference type="NCBI Taxonomy" id="460523"/>
    <lineage>
        <taxon>Eukaryota</taxon>
        <taxon>Fungi</taxon>
        <taxon>Dikarya</taxon>
        <taxon>Ascomycota</taxon>
        <taxon>Saccharomycotina</taxon>
        <taxon>Pichiomycetes</taxon>
        <taxon>Pichiales</taxon>
        <taxon>Pichiaceae</taxon>
        <taxon>Ogataea</taxon>
    </lineage>
</organism>
<reference evidence="1" key="2">
    <citation type="submission" date="2021-01" db="EMBL/GenBank/DDBJ databases">
        <authorList>
            <person name="Schikora-Tamarit M.A."/>
        </authorList>
    </citation>
    <scope>NUCLEOTIDE SEQUENCE</scope>
    <source>
        <strain evidence="1">NCAIM Y.01608</strain>
    </source>
</reference>
<accession>A0A9P8NR50</accession>
<keyword evidence="2" id="KW-1185">Reference proteome</keyword>
<name>A0A9P8NR50_9ASCO</name>
<proteinExistence type="predicted"/>
<evidence type="ECO:0000313" key="1">
    <source>
        <dbReference type="EMBL" id="KAH3658708.1"/>
    </source>
</evidence>
<dbReference type="Proteomes" id="UP000788993">
    <property type="component" value="Unassembled WGS sequence"/>
</dbReference>